<dbReference type="AlphaFoldDB" id="A0A6A5KB07"/>
<evidence type="ECO:0000259" key="3">
    <source>
        <dbReference type="Pfam" id="PF23584"/>
    </source>
</evidence>
<dbReference type="Proteomes" id="UP000800040">
    <property type="component" value="Unassembled WGS sequence"/>
</dbReference>
<evidence type="ECO:0000313" key="4">
    <source>
        <dbReference type="EMBL" id="KAF1831634.1"/>
    </source>
</evidence>
<dbReference type="Pfam" id="PF23584">
    <property type="entry name" value="DUF7136"/>
    <property type="match status" value="1"/>
</dbReference>
<keyword evidence="1" id="KW-0472">Membrane</keyword>
<reference evidence="4" key="1">
    <citation type="submission" date="2020-01" db="EMBL/GenBank/DDBJ databases">
        <authorList>
            <consortium name="DOE Joint Genome Institute"/>
            <person name="Haridas S."/>
            <person name="Albert R."/>
            <person name="Binder M."/>
            <person name="Bloem J."/>
            <person name="Labutti K."/>
            <person name="Salamov A."/>
            <person name="Andreopoulos B."/>
            <person name="Baker S.E."/>
            <person name="Barry K."/>
            <person name="Bills G."/>
            <person name="Bluhm B.H."/>
            <person name="Cannon C."/>
            <person name="Castanera R."/>
            <person name="Culley D.E."/>
            <person name="Daum C."/>
            <person name="Ezra D."/>
            <person name="Gonzalez J.B."/>
            <person name="Henrissat B."/>
            <person name="Kuo A."/>
            <person name="Liang C."/>
            <person name="Lipzen A."/>
            <person name="Lutzoni F."/>
            <person name="Magnuson J."/>
            <person name="Mondo S."/>
            <person name="Nolan M."/>
            <person name="Ohm R."/>
            <person name="Pangilinan J."/>
            <person name="Park H.-J."/>
            <person name="Ramirez L."/>
            <person name="Alfaro M."/>
            <person name="Sun H."/>
            <person name="Tritt A."/>
            <person name="Yoshinaga Y."/>
            <person name="Zwiers L.-H."/>
            <person name="Turgeon B.G."/>
            <person name="Goodwin S.B."/>
            <person name="Spatafora J.W."/>
            <person name="Crous P.W."/>
            <person name="Grigoriev I.V."/>
        </authorList>
    </citation>
    <scope>NUCLEOTIDE SEQUENCE</scope>
    <source>
        <strain evidence="4">P77</strain>
    </source>
</reference>
<dbReference type="InterPro" id="IPR055560">
    <property type="entry name" value="DUF7136"/>
</dbReference>
<dbReference type="EMBL" id="ML975358">
    <property type="protein sequence ID" value="KAF1831634.1"/>
    <property type="molecule type" value="Genomic_DNA"/>
</dbReference>
<feature type="signal peptide" evidence="2">
    <location>
        <begin position="1"/>
        <end position="23"/>
    </location>
</feature>
<feature type="chain" id="PRO_5025395408" description="DUF7136 domain-containing protein" evidence="2">
    <location>
        <begin position="24"/>
        <end position="272"/>
    </location>
</feature>
<keyword evidence="5" id="KW-1185">Reference proteome</keyword>
<name>A0A6A5KB07_9PLEO</name>
<dbReference type="OrthoDB" id="3793785at2759"/>
<feature type="transmembrane region" description="Helical" evidence="1">
    <location>
        <begin position="249"/>
        <end position="271"/>
    </location>
</feature>
<protein>
    <recommendedName>
        <fullName evidence="3">DUF7136 domain-containing protein</fullName>
    </recommendedName>
</protein>
<evidence type="ECO:0000256" key="2">
    <source>
        <dbReference type="SAM" id="SignalP"/>
    </source>
</evidence>
<organism evidence="4 5">
    <name type="scientific">Decorospora gaudefroyi</name>
    <dbReference type="NCBI Taxonomy" id="184978"/>
    <lineage>
        <taxon>Eukaryota</taxon>
        <taxon>Fungi</taxon>
        <taxon>Dikarya</taxon>
        <taxon>Ascomycota</taxon>
        <taxon>Pezizomycotina</taxon>
        <taxon>Dothideomycetes</taxon>
        <taxon>Pleosporomycetidae</taxon>
        <taxon>Pleosporales</taxon>
        <taxon>Pleosporineae</taxon>
        <taxon>Pleosporaceae</taxon>
        <taxon>Decorospora</taxon>
    </lineage>
</organism>
<accession>A0A6A5KB07</accession>
<keyword evidence="2" id="KW-0732">Signal</keyword>
<keyword evidence="1" id="KW-1133">Transmembrane helix</keyword>
<evidence type="ECO:0000256" key="1">
    <source>
        <dbReference type="SAM" id="Phobius"/>
    </source>
</evidence>
<feature type="domain" description="DUF7136" evidence="3">
    <location>
        <begin position="25"/>
        <end position="227"/>
    </location>
</feature>
<evidence type="ECO:0000313" key="5">
    <source>
        <dbReference type="Proteomes" id="UP000800040"/>
    </source>
</evidence>
<gene>
    <name evidence="4" type="ORF">BDW02DRAFT_571824</name>
</gene>
<keyword evidence="1" id="KW-0812">Transmembrane</keyword>
<sequence length="272" mass="29031">MRYVLHILHSLLRLSSTTPSATARPTAIQLDLIFPRNKTTYAPTYPFPIVFALHNGSAAPINWHWQLGTADAEASPIASGEYNTASKANGGRPPPDKHLLIHAVSNLGDISNQELVLRYGFGIAGTCNSSETTNPVESRRAVYFTDTILFTVDRETGAVPNVTAAGPCSLPLGAMALGKEMETDSAAAACPVVQPCLQCTQKCALVVDEAVAERVAKAMLRAAPCAHPSWPGGDSLVGKCDTKLGRKGWWRDVLMTTLMAVVMGSVAWMLVS</sequence>
<proteinExistence type="predicted"/>